<accession>A0A3D9V359</accession>
<keyword evidence="1" id="KW-1133">Transmembrane helix</keyword>
<protein>
    <submittedName>
        <fullName evidence="2">Uncharacterized protein</fullName>
    </submittedName>
</protein>
<name>A0A3D9V359_THECX</name>
<feature type="transmembrane region" description="Helical" evidence="1">
    <location>
        <begin position="33"/>
        <end position="52"/>
    </location>
</feature>
<proteinExistence type="predicted"/>
<sequence length="68" mass="7074">MGIAVSVVLIVVGAVLAFIPHDRIAGRDLEGPGIVLMLIGCLGLAVSVVVWTPSKRRRARRSPPTGGT</sequence>
<dbReference type="EMBL" id="QTUC01000001">
    <property type="protein sequence ID" value="REF36242.1"/>
    <property type="molecule type" value="Genomic_DNA"/>
</dbReference>
<dbReference type="AlphaFoldDB" id="A0A3D9V359"/>
<comment type="caution">
    <text evidence="2">The sequence shown here is derived from an EMBL/GenBank/DDBJ whole genome shotgun (WGS) entry which is preliminary data.</text>
</comment>
<keyword evidence="1" id="KW-0472">Membrane</keyword>
<reference evidence="2 3" key="1">
    <citation type="submission" date="2018-08" db="EMBL/GenBank/DDBJ databases">
        <title>Sequencing the genomes of 1000 actinobacteria strains.</title>
        <authorList>
            <person name="Klenk H.-P."/>
        </authorList>
    </citation>
    <scope>NUCLEOTIDE SEQUENCE [LARGE SCALE GENOMIC DNA]</scope>
    <source>
        <strain evidence="2 3">DSM 22891</strain>
    </source>
</reference>
<dbReference type="Proteomes" id="UP000256485">
    <property type="component" value="Unassembled WGS sequence"/>
</dbReference>
<dbReference type="RefSeq" id="WP_115849909.1">
    <property type="nucleotide sequence ID" value="NZ_QTUC01000001.1"/>
</dbReference>
<evidence type="ECO:0000313" key="2">
    <source>
        <dbReference type="EMBL" id="REF36242.1"/>
    </source>
</evidence>
<evidence type="ECO:0000256" key="1">
    <source>
        <dbReference type="SAM" id="Phobius"/>
    </source>
</evidence>
<keyword evidence="1" id="KW-0812">Transmembrane</keyword>
<keyword evidence="3" id="KW-1185">Reference proteome</keyword>
<organism evidence="2 3">
    <name type="scientific">Thermasporomyces composti</name>
    <dbReference type="NCBI Taxonomy" id="696763"/>
    <lineage>
        <taxon>Bacteria</taxon>
        <taxon>Bacillati</taxon>
        <taxon>Actinomycetota</taxon>
        <taxon>Actinomycetes</taxon>
        <taxon>Propionibacteriales</taxon>
        <taxon>Nocardioidaceae</taxon>
        <taxon>Thermasporomyces</taxon>
    </lineage>
</organism>
<evidence type="ECO:0000313" key="3">
    <source>
        <dbReference type="Proteomes" id="UP000256485"/>
    </source>
</evidence>
<gene>
    <name evidence="2" type="ORF">DFJ64_1647</name>
</gene>